<evidence type="ECO:0000256" key="3">
    <source>
        <dbReference type="ARBA" id="ARBA00022722"/>
    </source>
</evidence>
<dbReference type="Proteomes" id="UP000198964">
    <property type="component" value="Unassembled WGS sequence"/>
</dbReference>
<evidence type="ECO:0000256" key="4">
    <source>
        <dbReference type="ARBA" id="ARBA00022723"/>
    </source>
</evidence>
<dbReference type="STRING" id="655355.SAMN05216283_1138"/>
<keyword evidence="7" id="KW-0460">Magnesium</keyword>
<comment type="cofactor">
    <cofactor evidence="2">
        <name>Mg(2+)</name>
        <dbReference type="ChEBI" id="CHEBI:18420"/>
    </cofactor>
</comment>
<dbReference type="GO" id="GO:0046872">
    <property type="term" value="F:metal ion binding"/>
    <property type="evidence" value="ECO:0007669"/>
    <property type="project" value="UniProtKB-KW"/>
</dbReference>
<protein>
    <submittedName>
        <fullName evidence="11">Exonuclease III</fullName>
    </submittedName>
</protein>
<dbReference type="AlphaFoldDB" id="A0A1I2KPB2"/>
<keyword evidence="4" id="KW-0479">Metal-binding</keyword>
<reference evidence="11 12" key="1">
    <citation type="submission" date="2016-10" db="EMBL/GenBank/DDBJ databases">
        <authorList>
            <person name="de Groot N.N."/>
        </authorList>
    </citation>
    <scope>NUCLEOTIDE SEQUENCE [LARGE SCALE GENOMIC DNA]</scope>
    <source>
        <strain evidence="11 12">CGMCC 1.9156</strain>
    </source>
</reference>
<dbReference type="InterPro" id="IPR036691">
    <property type="entry name" value="Endo/exonu/phosph_ase_sf"/>
</dbReference>
<gene>
    <name evidence="11" type="ORF">SAMN05216283_1138</name>
</gene>
<evidence type="ECO:0000259" key="10">
    <source>
        <dbReference type="Pfam" id="PF03372"/>
    </source>
</evidence>
<keyword evidence="3" id="KW-0540">Nuclease</keyword>
<keyword evidence="9" id="KW-0732">Signal</keyword>
<dbReference type="RefSeq" id="WP_093921268.1">
    <property type="nucleotide sequence ID" value="NZ_FONW01000013.1"/>
</dbReference>
<dbReference type="SUPFAM" id="SSF56219">
    <property type="entry name" value="DNase I-like"/>
    <property type="match status" value="1"/>
</dbReference>
<evidence type="ECO:0000256" key="2">
    <source>
        <dbReference type="ARBA" id="ARBA00001946"/>
    </source>
</evidence>
<keyword evidence="6" id="KW-0378">Hydrolase</keyword>
<evidence type="ECO:0000256" key="1">
    <source>
        <dbReference type="ARBA" id="ARBA00001936"/>
    </source>
</evidence>
<evidence type="ECO:0000256" key="6">
    <source>
        <dbReference type="ARBA" id="ARBA00022801"/>
    </source>
</evidence>
<evidence type="ECO:0000256" key="5">
    <source>
        <dbReference type="ARBA" id="ARBA00022763"/>
    </source>
</evidence>
<name>A0A1I2KPB2_9BACT</name>
<organism evidence="11 12">
    <name type="scientific">Sunxiuqinia elliptica</name>
    <dbReference type="NCBI Taxonomy" id="655355"/>
    <lineage>
        <taxon>Bacteria</taxon>
        <taxon>Pseudomonadati</taxon>
        <taxon>Bacteroidota</taxon>
        <taxon>Bacteroidia</taxon>
        <taxon>Marinilabiliales</taxon>
        <taxon>Prolixibacteraceae</taxon>
        <taxon>Sunxiuqinia</taxon>
    </lineage>
</organism>
<keyword evidence="8" id="KW-0234">DNA repair</keyword>
<proteinExistence type="predicted"/>
<dbReference type="Pfam" id="PF03372">
    <property type="entry name" value="Exo_endo_phos"/>
    <property type="match status" value="1"/>
</dbReference>
<dbReference type="PANTHER" id="PTHR15822">
    <property type="entry name" value="TRAF AND TNF RECEPTOR-ASSOCIATED PROTEIN"/>
    <property type="match status" value="1"/>
</dbReference>
<accession>A0A1I2KPB2</accession>
<evidence type="ECO:0000313" key="12">
    <source>
        <dbReference type="Proteomes" id="UP000198964"/>
    </source>
</evidence>
<evidence type="ECO:0000256" key="8">
    <source>
        <dbReference type="ARBA" id="ARBA00023204"/>
    </source>
</evidence>
<dbReference type="PANTHER" id="PTHR15822:SF4">
    <property type="entry name" value="TYROSYL-DNA PHOSPHODIESTERASE 2"/>
    <property type="match status" value="1"/>
</dbReference>
<dbReference type="EMBL" id="FONW01000013">
    <property type="protein sequence ID" value="SFF68785.1"/>
    <property type="molecule type" value="Genomic_DNA"/>
</dbReference>
<comment type="cofactor">
    <cofactor evidence="1">
        <name>Mn(2+)</name>
        <dbReference type="ChEBI" id="CHEBI:29035"/>
    </cofactor>
</comment>
<dbReference type="GO" id="GO:0006281">
    <property type="term" value="P:DNA repair"/>
    <property type="evidence" value="ECO:0007669"/>
    <property type="project" value="UniProtKB-KW"/>
</dbReference>
<dbReference type="InterPro" id="IPR051547">
    <property type="entry name" value="TDP2-like"/>
</dbReference>
<feature type="chain" id="PRO_5011566537" evidence="9">
    <location>
        <begin position="21"/>
        <end position="303"/>
    </location>
</feature>
<dbReference type="InterPro" id="IPR005135">
    <property type="entry name" value="Endo/exonuclease/phosphatase"/>
</dbReference>
<sequence length="303" mass="34221">MKRLLLLLSIALLAINPGFSQSQKQLKVISYNIWNGFDWGKDDARRAELQQWVAGQQPDVVALQELCKYTPEKLKEDAKSWGHPYSVLLKTTGYSVGLTSRFPIELKEKILEGLHHGALHCQTNGIDFLVVHLHPGSIQRRRDEAKLLANKIDEIREQNSRYMIMGDFNAHSPYDADLYNPNGPLLTRMKKGDKGKGLEGNLVDGDFDYAVISSFLSLPLGDVVRKHTQGMAQRGSFPGRALAAVNKEQPEELDERKERIDYILVSPELEQQCVNAWVGNGEANWLLSDHYPVIAVFETNQQQ</sequence>
<keyword evidence="5" id="KW-0227">DNA damage</keyword>
<feature type="signal peptide" evidence="9">
    <location>
        <begin position="1"/>
        <end position="20"/>
    </location>
</feature>
<evidence type="ECO:0000256" key="9">
    <source>
        <dbReference type="SAM" id="SignalP"/>
    </source>
</evidence>
<dbReference type="Gene3D" id="3.60.10.10">
    <property type="entry name" value="Endonuclease/exonuclease/phosphatase"/>
    <property type="match status" value="1"/>
</dbReference>
<dbReference type="GO" id="GO:0004527">
    <property type="term" value="F:exonuclease activity"/>
    <property type="evidence" value="ECO:0007669"/>
    <property type="project" value="UniProtKB-KW"/>
</dbReference>
<evidence type="ECO:0000313" key="11">
    <source>
        <dbReference type="EMBL" id="SFF68785.1"/>
    </source>
</evidence>
<keyword evidence="12" id="KW-1185">Reference proteome</keyword>
<feature type="domain" description="Endonuclease/exonuclease/phosphatase" evidence="10">
    <location>
        <begin position="29"/>
        <end position="290"/>
    </location>
</feature>
<keyword evidence="11" id="KW-0269">Exonuclease</keyword>
<evidence type="ECO:0000256" key="7">
    <source>
        <dbReference type="ARBA" id="ARBA00022842"/>
    </source>
</evidence>